<evidence type="ECO:0000256" key="5">
    <source>
        <dbReference type="HAMAP-Rule" id="MF_00378"/>
    </source>
</evidence>
<dbReference type="InterPro" id="IPR025824">
    <property type="entry name" value="OB-fold_nuc-bd_dom"/>
</dbReference>
<organism evidence="11 12">
    <name type="scientific">Pseudaquabacterium pictum</name>
    <dbReference type="NCBI Taxonomy" id="2315236"/>
    <lineage>
        <taxon>Bacteria</taxon>
        <taxon>Pseudomonadati</taxon>
        <taxon>Pseudomonadota</taxon>
        <taxon>Betaproteobacteria</taxon>
        <taxon>Burkholderiales</taxon>
        <taxon>Sphaerotilaceae</taxon>
        <taxon>Pseudaquabacterium</taxon>
    </lineage>
</organism>
<dbReference type="GO" id="GO:0009318">
    <property type="term" value="C:exodeoxyribonuclease VII complex"/>
    <property type="evidence" value="ECO:0007669"/>
    <property type="project" value="UniProtKB-UniRule"/>
</dbReference>
<comment type="catalytic activity">
    <reaction evidence="5 6">
        <text>Exonucleolytic cleavage in either 5'- to 3'- or 3'- to 5'-direction to yield nucleoside 5'-phosphates.</text>
        <dbReference type="EC" id="3.1.11.6"/>
    </reaction>
</comment>
<dbReference type="InterPro" id="IPR020579">
    <property type="entry name" value="Exonuc_VII_lsu_C"/>
</dbReference>
<feature type="region of interest" description="Disordered" evidence="8">
    <location>
        <begin position="446"/>
        <end position="471"/>
    </location>
</feature>
<dbReference type="Pfam" id="PF13742">
    <property type="entry name" value="tRNA_anti_2"/>
    <property type="match status" value="1"/>
</dbReference>
<keyword evidence="1 5" id="KW-0963">Cytoplasm</keyword>
<comment type="function">
    <text evidence="5">Bidirectionally degrades single-stranded DNA into large acid-insoluble oligonucleotides, which are then degraded further into small acid-soluble oligonucleotides.</text>
</comment>
<proteinExistence type="inferred from homology"/>
<comment type="subcellular location">
    <subcellularLocation>
        <location evidence="5 6">Cytoplasm</location>
    </subcellularLocation>
</comment>
<feature type="domain" description="Exonuclease VII large subunit C-terminal" evidence="9">
    <location>
        <begin position="149"/>
        <end position="438"/>
    </location>
</feature>
<keyword evidence="4 5" id="KW-0269">Exonuclease</keyword>
<name>A0A480AQM7_9BURK</name>
<dbReference type="GO" id="GO:0008855">
    <property type="term" value="F:exodeoxyribonuclease VII activity"/>
    <property type="evidence" value="ECO:0007669"/>
    <property type="project" value="UniProtKB-UniRule"/>
</dbReference>
<dbReference type="GO" id="GO:0003676">
    <property type="term" value="F:nucleic acid binding"/>
    <property type="evidence" value="ECO:0007669"/>
    <property type="project" value="InterPro"/>
</dbReference>
<evidence type="ECO:0000313" key="12">
    <source>
        <dbReference type="Proteomes" id="UP000301751"/>
    </source>
</evidence>
<evidence type="ECO:0000256" key="3">
    <source>
        <dbReference type="ARBA" id="ARBA00022801"/>
    </source>
</evidence>
<evidence type="ECO:0000313" key="11">
    <source>
        <dbReference type="EMBL" id="GCL62402.1"/>
    </source>
</evidence>
<reference evidence="12" key="1">
    <citation type="submission" date="2019-03" db="EMBL/GenBank/DDBJ databases">
        <title>Aquabacterium pictum sp.nov., the first bacteriochlorophyll a-containing freshwater bacterium in the genus Aquabacterium of the class Betaproteobacteria.</title>
        <authorList>
            <person name="Hirose S."/>
            <person name="Tank M."/>
            <person name="Hara E."/>
            <person name="Tamaki H."/>
            <person name="Takaichi S."/>
            <person name="Haruta S."/>
            <person name="Hanada S."/>
        </authorList>
    </citation>
    <scope>NUCLEOTIDE SEQUENCE [LARGE SCALE GENOMIC DNA]</scope>
    <source>
        <strain evidence="12">W35</strain>
    </source>
</reference>
<protein>
    <recommendedName>
        <fullName evidence="5">Exodeoxyribonuclease 7 large subunit</fullName>
        <ecNumber evidence="5">3.1.11.6</ecNumber>
    </recommendedName>
    <alternativeName>
        <fullName evidence="5">Exodeoxyribonuclease VII large subunit</fullName>
        <shortName evidence="5">Exonuclease VII large subunit</shortName>
    </alternativeName>
</protein>
<dbReference type="EC" id="3.1.11.6" evidence="5"/>
<dbReference type="Proteomes" id="UP000301751">
    <property type="component" value="Unassembled WGS sequence"/>
</dbReference>
<evidence type="ECO:0000256" key="4">
    <source>
        <dbReference type="ARBA" id="ARBA00022839"/>
    </source>
</evidence>
<evidence type="ECO:0000259" key="10">
    <source>
        <dbReference type="Pfam" id="PF13742"/>
    </source>
</evidence>
<dbReference type="HAMAP" id="MF_00378">
    <property type="entry name" value="Exonuc_7_L"/>
    <property type="match status" value="1"/>
</dbReference>
<dbReference type="CDD" id="cd04489">
    <property type="entry name" value="ExoVII_LU_OBF"/>
    <property type="match status" value="1"/>
</dbReference>
<dbReference type="NCBIfam" id="TIGR00237">
    <property type="entry name" value="xseA"/>
    <property type="match status" value="1"/>
</dbReference>
<dbReference type="InterPro" id="IPR003753">
    <property type="entry name" value="Exonuc_VII_L"/>
</dbReference>
<dbReference type="GO" id="GO:0005737">
    <property type="term" value="C:cytoplasm"/>
    <property type="evidence" value="ECO:0007669"/>
    <property type="project" value="UniProtKB-SubCell"/>
</dbReference>
<comment type="subunit">
    <text evidence="5">Heterooligomer composed of large and small subunits.</text>
</comment>
<evidence type="ECO:0000256" key="2">
    <source>
        <dbReference type="ARBA" id="ARBA00022722"/>
    </source>
</evidence>
<dbReference type="AlphaFoldDB" id="A0A480AQM7"/>
<sequence>MPAGLWRHGGGGALMAWPETPVAAAAPRAWSVAGLLLAVADALAARLGAVTVRGEISGFTRAASGHCYFSLKDSDGQQALLRCAMFRRAAGLLDFRPADGQQVELRGRITVYESRGELQCVVEHLQRLGEGSLYELFLRLKARLAAAGLFDAQRKRPLPAHPRTVGVVTSLGAAALHDVLTAIARRAPQVRVVVYPCLVQGPEAPAQIARAIDQANARQEADVLIVCRGGGSLEDLWAFNDEAVVRAVAGSALPVVCGVGHETDTCLAELAADLRAPTPTAAAELATPLRAEALARLQALATALQRAVGRRLDQQAQRLDRLALQIGRPARLLDQQAARLERLQARQQQALAQALAQRQRRLDDLAQRLRGALRQQVHGQGEQLARLALRLAANDPQQVLSRGYAWLADGQGRPVTRAAGLAVGSTLAAQWADGRADVQVLRVQADAGAPPASAKRPRAARKRAPAGPPSP</sequence>
<evidence type="ECO:0000256" key="7">
    <source>
        <dbReference type="SAM" id="Coils"/>
    </source>
</evidence>
<evidence type="ECO:0000259" key="9">
    <source>
        <dbReference type="Pfam" id="PF02601"/>
    </source>
</evidence>
<feature type="domain" description="OB-fold nucleic acid binding" evidence="10">
    <location>
        <begin position="30"/>
        <end position="125"/>
    </location>
</feature>
<dbReference type="PANTHER" id="PTHR30008:SF0">
    <property type="entry name" value="EXODEOXYRIBONUCLEASE 7 LARGE SUBUNIT"/>
    <property type="match status" value="1"/>
</dbReference>
<evidence type="ECO:0000256" key="1">
    <source>
        <dbReference type="ARBA" id="ARBA00022490"/>
    </source>
</evidence>
<dbReference type="EMBL" id="BJCL01000003">
    <property type="protein sequence ID" value="GCL62402.1"/>
    <property type="molecule type" value="Genomic_DNA"/>
</dbReference>
<dbReference type="GO" id="GO:0006308">
    <property type="term" value="P:DNA catabolic process"/>
    <property type="evidence" value="ECO:0007669"/>
    <property type="project" value="UniProtKB-UniRule"/>
</dbReference>
<dbReference type="Pfam" id="PF02601">
    <property type="entry name" value="Exonuc_VII_L"/>
    <property type="match status" value="1"/>
</dbReference>
<gene>
    <name evidence="5 11" type="primary">xseA</name>
    <name evidence="11" type="ORF">AQPW35_14830</name>
</gene>
<keyword evidence="7" id="KW-0175">Coiled coil</keyword>
<evidence type="ECO:0000256" key="8">
    <source>
        <dbReference type="SAM" id="MobiDB-lite"/>
    </source>
</evidence>
<keyword evidence="2 5" id="KW-0540">Nuclease</keyword>
<feature type="coiled-coil region" evidence="7">
    <location>
        <begin position="333"/>
        <end position="375"/>
    </location>
</feature>
<keyword evidence="3 5" id="KW-0378">Hydrolase</keyword>
<keyword evidence="12" id="KW-1185">Reference proteome</keyword>
<evidence type="ECO:0000256" key="6">
    <source>
        <dbReference type="RuleBase" id="RU004355"/>
    </source>
</evidence>
<dbReference type="PANTHER" id="PTHR30008">
    <property type="entry name" value="EXODEOXYRIBONUCLEASE 7 LARGE SUBUNIT"/>
    <property type="match status" value="1"/>
</dbReference>
<comment type="caution">
    <text evidence="11">The sequence shown here is derived from an EMBL/GenBank/DDBJ whole genome shotgun (WGS) entry which is preliminary data.</text>
</comment>
<comment type="similarity">
    <text evidence="5 6">Belongs to the XseA family.</text>
</comment>
<feature type="compositionally biased region" description="Basic residues" evidence="8">
    <location>
        <begin position="455"/>
        <end position="464"/>
    </location>
</feature>
<accession>A0A480AQM7</accession>